<comment type="caution">
    <text evidence="2">The sequence shown here is derived from an EMBL/GenBank/DDBJ whole genome shotgun (WGS) entry which is preliminary data.</text>
</comment>
<comment type="similarity">
    <text evidence="1">Belongs to the TelA family.</text>
</comment>
<dbReference type="PANTHER" id="PTHR38432">
    <property type="entry name" value="TELA-LIKE PROTEIN SAOUHSC_01408"/>
    <property type="match status" value="1"/>
</dbReference>
<dbReference type="InterPro" id="IPR008863">
    <property type="entry name" value="Toxic_anion-R_TelA"/>
</dbReference>
<reference evidence="2 3" key="1">
    <citation type="submission" date="2017-02" db="EMBL/GenBank/DDBJ databases">
        <authorList>
            <person name="Peterson S.W."/>
        </authorList>
    </citation>
    <scope>NUCLEOTIDE SEQUENCE [LARGE SCALE GENOMIC DNA]</scope>
    <source>
        <strain evidence="2">159469</strain>
    </source>
</reference>
<dbReference type="PIRSF" id="PIRSF026508">
    <property type="entry name" value="TelA"/>
    <property type="match status" value="1"/>
</dbReference>
<dbReference type="EMBL" id="MUIZ01000001">
    <property type="protein sequence ID" value="OUK05645.1"/>
    <property type="molecule type" value="Genomic_DNA"/>
</dbReference>
<accession>A0A252CGH2</accession>
<evidence type="ECO:0000256" key="1">
    <source>
        <dbReference type="PIRNR" id="PIRNR026508"/>
    </source>
</evidence>
<dbReference type="Proteomes" id="UP000194606">
    <property type="component" value="Unassembled WGS sequence"/>
</dbReference>
<evidence type="ECO:0008006" key="4">
    <source>
        <dbReference type="Google" id="ProtNLM"/>
    </source>
</evidence>
<dbReference type="PANTHER" id="PTHR38432:SF2">
    <property type="entry name" value="TELLURITE RESISTANCE PROTEIN"/>
    <property type="match status" value="1"/>
</dbReference>
<dbReference type="AlphaFoldDB" id="A0A252CGH2"/>
<dbReference type="Pfam" id="PF05816">
    <property type="entry name" value="TelA"/>
    <property type="match status" value="1"/>
</dbReference>
<sequence>MQTLTGETLPITVEEVAPLGEAQKELMTDPQVVALAGQMDLKDEVSIMELGKEPAEAISSFASRILEGMSVADTLASNKLMDQLGKLMDQFDMQEVLGEKKSGIAGFFQKKGRDLKRLLAKYQTLGGEIDKVYQELVKYEQTTKQSIKTMKELSEQNITYSQNLDGYIATGYVLQNKLSQEILPQLQAKADTGDQMAQIQLGQMQTARDAVDRRTMDLEMSKTTALLTSPQIDMIQKNNVLLLAQLHSAFITTIPQFKIAMIQAVELQKQKNTQAGLDALAARNNELIKRNAQNLASNSVNIARSANKTSISVETLEFAYNTMKQAIVDTKAIEAQARADRQTTRQRLNDLQNIIQEAALN</sequence>
<protein>
    <recommendedName>
        <fullName evidence="4">Toxic anion resistance protein</fullName>
    </recommendedName>
</protein>
<gene>
    <name evidence="2" type="ORF">BZZ03_00305</name>
</gene>
<name>A0A252CGH2_9LACT</name>
<evidence type="ECO:0000313" key="2">
    <source>
        <dbReference type="EMBL" id="OUK05645.1"/>
    </source>
</evidence>
<evidence type="ECO:0000313" key="3">
    <source>
        <dbReference type="Proteomes" id="UP000194606"/>
    </source>
</evidence>
<organism evidence="2 3">
    <name type="scientific">Lactococcus petauri</name>
    <dbReference type="NCBI Taxonomy" id="1940789"/>
    <lineage>
        <taxon>Bacteria</taxon>
        <taxon>Bacillati</taxon>
        <taxon>Bacillota</taxon>
        <taxon>Bacilli</taxon>
        <taxon>Lactobacillales</taxon>
        <taxon>Streptococcaceae</taxon>
        <taxon>Lactococcus</taxon>
    </lineage>
</organism>
<proteinExistence type="inferred from homology"/>